<dbReference type="GO" id="GO:0046872">
    <property type="term" value="F:metal ion binding"/>
    <property type="evidence" value="ECO:0007669"/>
    <property type="project" value="UniProtKB-KW"/>
</dbReference>
<keyword evidence="2" id="KW-0479">Metal-binding</keyword>
<protein>
    <submittedName>
        <fullName evidence="4">Hydrogenase nickel incorporation protein HypA</fullName>
    </submittedName>
</protein>
<evidence type="ECO:0000256" key="2">
    <source>
        <dbReference type="ARBA" id="ARBA00022723"/>
    </source>
</evidence>
<keyword evidence="1" id="KW-0533">Nickel</keyword>
<keyword evidence="5" id="KW-1185">Reference proteome</keyword>
<dbReference type="AlphaFoldDB" id="A0ABD4Z788"/>
<dbReference type="NCBIfam" id="NF003008">
    <property type="entry name" value="PRK03824.1"/>
    <property type="match status" value="1"/>
</dbReference>
<comment type="caution">
    <text evidence="4">The sequence shown here is derived from an EMBL/GenBank/DDBJ whole genome shotgun (WGS) entry which is preliminary data.</text>
</comment>
<reference evidence="4 5" key="1">
    <citation type="submission" date="2023-05" db="EMBL/GenBank/DDBJ databases">
        <title>A new hyperthermophilic archaea 'Ignisphaera cupida' sp. nov. and description of the family 'Ignisphaeraceae' fam. nov.</title>
        <authorList>
            <person name="Podosokorskaya O.A."/>
            <person name="Elcheninov A.G."/>
            <person name="Klukina A."/>
            <person name="Merkel A.Y."/>
        </authorList>
    </citation>
    <scope>NUCLEOTIDE SEQUENCE [LARGE SCALE GENOMIC DNA]</scope>
    <source>
        <strain evidence="4 5">4213-co</strain>
    </source>
</reference>
<dbReference type="PANTHER" id="PTHR34535:SF3">
    <property type="entry name" value="HYDROGENASE MATURATION FACTOR HYPA"/>
    <property type="match status" value="1"/>
</dbReference>
<gene>
    <name evidence="4" type="primary">hypA</name>
    <name evidence="4" type="ORF">QPL79_06955</name>
</gene>
<sequence>MHEWALAESVILTVLEKAKSENKNIVETVEIVIGELQEIDKDIFEFALNELKTLAEKENNVVIKNLKIVEEKAMFKCNRCNYVWSLDEVNIDSFAKESIHFIPEVAHSYIQCPKCGSHDFEIIQGRGVYLRL</sequence>
<dbReference type="Pfam" id="PF01155">
    <property type="entry name" value="HypA"/>
    <property type="match status" value="1"/>
</dbReference>
<evidence type="ECO:0000313" key="4">
    <source>
        <dbReference type="EMBL" id="MDK6029099.1"/>
    </source>
</evidence>
<proteinExistence type="predicted"/>
<dbReference type="InterPro" id="IPR000688">
    <property type="entry name" value="HypA/HybF"/>
</dbReference>
<keyword evidence="3" id="KW-0862">Zinc</keyword>
<dbReference type="RefSeq" id="WP_285274086.1">
    <property type="nucleotide sequence ID" value="NZ_JASNVW010000004.1"/>
</dbReference>
<accession>A0ABD4Z788</accession>
<dbReference type="EMBL" id="JASNVW010000004">
    <property type="protein sequence ID" value="MDK6029099.1"/>
    <property type="molecule type" value="Genomic_DNA"/>
</dbReference>
<evidence type="ECO:0000256" key="3">
    <source>
        <dbReference type="ARBA" id="ARBA00022833"/>
    </source>
</evidence>
<dbReference type="PIRSF" id="PIRSF004761">
    <property type="entry name" value="Hydrgn_mat_HypA"/>
    <property type="match status" value="1"/>
</dbReference>
<dbReference type="Gene3D" id="3.30.2320.80">
    <property type="match status" value="1"/>
</dbReference>
<organism evidence="4 5">
    <name type="scientific">Ignisphaera cupida</name>
    <dbReference type="NCBI Taxonomy" id="3050454"/>
    <lineage>
        <taxon>Archaea</taxon>
        <taxon>Thermoproteota</taxon>
        <taxon>Thermoprotei</taxon>
        <taxon>Desulfurococcales</taxon>
        <taxon>Desulfurococcaceae</taxon>
        <taxon>Ignisphaera</taxon>
    </lineage>
</organism>
<dbReference type="PANTHER" id="PTHR34535">
    <property type="entry name" value="HYDROGENASE MATURATION FACTOR HYPA"/>
    <property type="match status" value="1"/>
</dbReference>
<name>A0ABD4Z788_9CREN</name>
<evidence type="ECO:0000313" key="5">
    <source>
        <dbReference type="Proteomes" id="UP001529235"/>
    </source>
</evidence>
<evidence type="ECO:0000256" key="1">
    <source>
        <dbReference type="ARBA" id="ARBA00022596"/>
    </source>
</evidence>
<dbReference type="Proteomes" id="UP001529235">
    <property type="component" value="Unassembled WGS sequence"/>
</dbReference>